<dbReference type="EMBL" id="BJXR01000087">
    <property type="protein sequence ID" value="GEN13549.1"/>
    <property type="molecule type" value="Genomic_DNA"/>
</dbReference>
<name>A0A511THA0_MYXFU</name>
<accession>A0A511THA0</accession>
<comment type="caution">
    <text evidence="1">The sequence shown here is derived from an EMBL/GenBank/DDBJ whole genome shotgun (WGS) entry which is preliminary data.</text>
</comment>
<evidence type="ECO:0000313" key="1">
    <source>
        <dbReference type="EMBL" id="GEN13549.1"/>
    </source>
</evidence>
<proteinExistence type="predicted"/>
<sequence>MEPPEPLDLPAFEGDVRREKLKLADGKRLKEGLGPGGEQGLTRAFIGREGFLREHSCADA</sequence>
<dbReference type="Proteomes" id="UP000321514">
    <property type="component" value="Unassembled WGS sequence"/>
</dbReference>
<organism evidence="1 2">
    <name type="scientific">Myxococcus fulvus</name>
    <dbReference type="NCBI Taxonomy" id="33"/>
    <lineage>
        <taxon>Bacteria</taxon>
        <taxon>Pseudomonadati</taxon>
        <taxon>Myxococcota</taxon>
        <taxon>Myxococcia</taxon>
        <taxon>Myxococcales</taxon>
        <taxon>Cystobacterineae</taxon>
        <taxon>Myxococcaceae</taxon>
        <taxon>Myxococcus</taxon>
    </lineage>
</organism>
<dbReference type="AlphaFoldDB" id="A0A511THA0"/>
<gene>
    <name evidence="1" type="ORF">MFU01_85860</name>
</gene>
<evidence type="ECO:0000313" key="2">
    <source>
        <dbReference type="Proteomes" id="UP000321514"/>
    </source>
</evidence>
<reference evidence="1 2" key="1">
    <citation type="submission" date="2019-07" db="EMBL/GenBank/DDBJ databases">
        <title>Whole genome shotgun sequence of Myxococcus fulvus NBRC 100333.</title>
        <authorList>
            <person name="Hosoyama A."/>
            <person name="Uohara A."/>
            <person name="Ohji S."/>
            <person name="Ichikawa N."/>
        </authorList>
    </citation>
    <scope>NUCLEOTIDE SEQUENCE [LARGE SCALE GENOMIC DNA]</scope>
    <source>
        <strain evidence="1 2">NBRC 100333</strain>
    </source>
</reference>
<protein>
    <submittedName>
        <fullName evidence="1">Uncharacterized protein</fullName>
    </submittedName>
</protein>